<feature type="domain" description="CxC5 like cysteine cluster associated with KDZ" evidence="1">
    <location>
        <begin position="21"/>
        <end position="66"/>
    </location>
</feature>
<dbReference type="Proteomes" id="UP000620124">
    <property type="component" value="Unassembled WGS sequence"/>
</dbReference>
<keyword evidence="4" id="KW-1185">Reference proteome</keyword>
<dbReference type="InterPro" id="IPR041539">
    <property type="entry name" value="CxC5"/>
</dbReference>
<dbReference type="InterPro" id="IPR040898">
    <property type="entry name" value="CxC6"/>
</dbReference>
<evidence type="ECO:0000259" key="2">
    <source>
        <dbReference type="Pfam" id="PF18721"/>
    </source>
</evidence>
<evidence type="ECO:0000259" key="1">
    <source>
        <dbReference type="Pfam" id="PF18718"/>
    </source>
</evidence>
<dbReference type="EMBL" id="JACAZI010000013">
    <property type="protein sequence ID" value="KAF7345992.1"/>
    <property type="molecule type" value="Genomic_DNA"/>
</dbReference>
<dbReference type="Pfam" id="PF18721">
    <property type="entry name" value="CxC6"/>
    <property type="match status" value="1"/>
</dbReference>
<evidence type="ECO:0008006" key="5">
    <source>
        <dbReference type="Google" id="ProtNLM"/>
    </source>
</evidence>
<organism evidence="3 4">
    <name type="scientific">Mycena venus</name>
    <dbReference type="NCBI Taxonomy" id="2733690"/>
    <lineage>
        <taxon>Eukaryota</taxon>
        <taxon>Fungi</taxon>
        <taxon>Dikarya</taxon>
        <taxon>Basidiomycota</taxon>
        <taxon>Agaricomycotina</taxon>
        <taxon>Agaricomycetes</taxon>
        <taxon>Agaricomycetidae</taxon>
        <taxon>Agaricales</taxon>
        <taxon>Marasmiineae</taxon>
        <taxon>Mycenaceae</taxon>
        <taxon>Mycena</taxon>
    </lineage>
</organism>
<gene>
    <name evidence="3" type="ORF">MVEN_01621800</name>
</gene>
<evidence type="ECO:0000313" key="3">
    <source>
        <dbReference type="EMBL" id="KAF7345992.1"/>
    </source>
</evidence>
<dbReference type="Pfam" id="PF18718">
    <property type="entry name" value="CxC5"/>
    <property type="match status" value="1"/>
</dbReference>
<feature type="domain" description="CxC6 like cysteine cluster associated with KDZ" evidence="2">
    <location>
        <begin position="184"/>
        <end position="247"/>
    </location>
</feature>
<evidence type="ECO:0000313" key="4">
    <source>
        <dbReference type="Proteomes" id="UP000620124"/>
    </source>
</evidence>
<comment type="caution">
    <text evidence="3">The sequence shown here is derived from an EMBL/GenBank/DDBJ whole genome shotgun (WGS) entry which is preliminary data.</text>
</comment>
<proteinExistence type="predicted"/>
<sequence length="500" mass="56445">MSNWNFGSRVTPPVDLNEIPQYYGGVPNVVQVAQHFFIESALLELFANGMVFGWLSASNWARIYNCALAEPNPHITNNQLAFLSAYQQNKRTPPEGWNLELRHSDVTNGFFLYSLLLEKSERAGILVLPHDEANQKYRLQPALAERNKAMEGIGQECYAHACDICFVVLEDANGNLVKIQTAHCDGDTIGHRCCKAHDCKTPLASNRRHFCPDHEHLTLKCAVIDCTLDVAPGNRTCSNPDHRALETTYFSRGKSLFQLRSRLKKADVAVQEDSVPPPDIHGEVDDDEVIVELGPNGPTILDCDGKHEAGNRTLRAYFGARRTHNEQLIMRPCGVILSRATFFGSEAISAVNDFAKATFPSPESTPEFFVFDNNCKLDAHQRAINDQHFANTGKPVDVFHFTCKHKLTDHHCQLYCNPAAFPELIGKDGKWRFNTSICEQTNVWFGGFISVVQDMEVTRYNFFLDEMIKRRNRYVVSQLKLKGHCPWTIPMDALFPTTRL</sequence>
<dbReference type="AlphaFoldDB" id="A0A8H6XRR6"/>
<dbReference type="OrthoDB" id="2501483at2759"/>
<protein>
    <recommendedName>
        <fullName evidence="5">CxC6 like cysteine cluster associated with KDZ domain-containing protein</fullName>
    </recommendedName>
</protein>
<name>A0A8H6XRR6_9AGAR</name>
<accession>A0A8H6XRR6</accession>
<reference evidence="3" key="1">
    <citation type="submission" date="2020-05" db="EMBL/GenBank/DDBJ databases">
        <title>Mycena genomes resolve the evolution of fungal bioluminescence.</title>
        <authorList>
            <person name="Tsai I.J."/>
        </authorList>
    </citation>
    <scope>NUCLEOTIDE SEQUENCE</scope>
    <source>
        <strain evidence="3">CCC161011</strain>
    </source>
</reference>